<evidence type="ECO:0000313" key="4">
    <source>
        <dbReference type="Proteomes" id="UP000636479"/>
    </source>
</evidence>
<evidence type="ECO:0000256" key="2">
    <source>
        <dbReference type="SAM" id="MobiDB-lite"/>
    </source>
</evidence>
<organism evidence="3 4">
    <name type="scientific">Mycena indigotica</name>
    <dbReference type="NCBI Taxonomy" id="2126181"/>
    <lineage>
        <taxon>Eukaryota</taxon>
        <taxon>Fungi</taxon>
        <taxon>Dikarya</taxon>
        <taxon>Basidiomycota</taxon>
        <taxon>Agaricomycotina</taxon>
        <taxon>Agaricomycetes</taxon>
        <taxon>Agaricomycetidae</taxon>
        <taxon>Agaricales</taxon>
        <taxon>Marasmiineae</taxon>
        <taxon>Mycenaceae</taxon>
        <taxon>Mycena</taxon>
    </lineage>
</organism>
<gene>
    <name evidence="3" type="ORF">MIND_01133100</name>
</gene>
<keyword evidence="4" id="KW-1185">Reference proteome</keyword>
<sequence>MLPSSWDSTSTSSNDSRLPTSQPRSSPSSRRSSGFSSASSSFVASLPTAYSTYAVSAQSPTPKRARNFSEREDHISSDWECDLAYAVVHASDCTTCRAYKAHVSDAKKSSPNIQRALQDRDKRLDTYFADGVEEGRRTQQVQQDQIHELEGAKADATALVAHLRAEIRESSAQQSQLQSQLLLSQTECEALMKRVQELLLAMPTENANALSKSECGLRLVRPEPESVAQHALPPRPEVYLPSPFHHPIRMPRTLRQLQLLISKAHQPGNDDTLTRIKALCTEAHNTPREQKTEMQRYILANWRNPEPATATSSLHGHSQLPLLLGSHRSVQPRVNNPRADDPTEVWHAYLTVHQGSWPRGVRKEADGSPHFDDLKASRTVARLRPTGGDSSFRNEWMSCVVGIFATPGMYADLLRREGLVVAPSHMALRQPYSASNAIRVENVVRHLANAGVTVADAEREIEAWAREYQATIIYPNDAKSCSNKSNDPHHNTNTTLRYSRGTGLYDLEKERFGWR</sequence>
<feature type="coiled-coil region" evidence="1">
    <location>
        <begin position="146"/>
        <end position="180"/>
    </location>
</feature>
<proteinExistence type="predicted"/>
<evidence type="ECO:0000256" key="1">
    <source>
        <dbReference type="SAM" id="Coils"/>
    </source>
</evidence>
<dbReference type="AlphaFoldDB" id="A0A8H6S857"/>
<comment type="caution">
    <text evidence="3">The sequence shown here is derived from an EMBL/GenBank/DDBJ whole genome shotgun (WGS) entry which is preliminary data.</text>
</comment>
<accession>A0A8H6S857</accession>
<name>A0A8H6S857_9AGAR</name>
<protein>
    <submittedName>
        <fullName evidence="3">Uncharacterized protein</fullName>
    </submittedName>
</protein>
<evidence type="ECO:0000313" key="3">
    <source>
        <dbReference type="EMBL" id="KAF7293547.1"/>
    </source>
</evidence>
<dbReference type="Proteomes" id="UP000636479">
    <property type="component" value="Unassembled WGS sequence"/>
</dbReference>
<dbReference type="GeneID" id="59350394"/>
<dbReference type="RefSeq" id="XP_037215710.1">
    <property type="nucleotide sequence ID" value="XM_037367878.1"/>
</dbReference>
<keyword evidence="1" id="KW-0175">Coiled coil</keyword>
<reference evidence="3" key="1">
    <citation type="submission" date="2020-05" db="EMBL/GenBank/DDBJ databases">
        <title>Mycena genomes resolve the evolution of fungal bioluminescence.</title>
        <authorList>
            <person name="Tsai I.J."/>
        </authorList>
    </citation>
    <scope>NUCLEOTIDE SEQUENCE</scope>
    <source>
        <strain evidence="3">171206Taipei</strain>
    </source>
</reference>
<dbReference type="EMBL" id="JACAZF010000010">
    <property type="protein sequence ID" value="KAF7293547.1"/>
    <property type="molecule type" value="Genomic_DNA"/>
</dbReference>
<feature type="region of interest" description="Disordered" evidence="2">
    <location>
        <begin position="1"/>
        <end position="38"/>
    </location>
</feature>
<dbReference type="OrthoDB" id="2953420at2759"/>